<dbReference type="AlphaFoldDB" id="A0A317SL72"/>
<reference evidence="2 3" key="1">
    <citation type="submission" date="2018-03" db="EMBL/GenBank/DDBJ databases">
        <title>Genomes of Pezizomycetes fungi and the evolution of truffles.</title>
        <authorList>
            <person name="Murat C."/>
            <person name="Payen T."/>
            <person name="Noel B."/>
            <person name="Kuo A."/>
            <person name="Martin F.M."/>
        </authorList>
    </citation>
    <scope>NUCLEOTIDE SEQUENCE [LARGE SCALE GENOMIC DNA]</scope>
    <source>
        <strain evidence="2">091103-1</strain>
    </source>
</reference>
<organism evidence="2 3">
    <name type="scientific">Tuber magnatum</name>
    <name type="common">white Piedmont truffle</name>
    <dbReference type="NCBI Taxonomy" id="42249"/>
    <lineage>
        <taxon>Eukaryota</taxon>
        <taxon>Fungi</taxon>
        <taxon>Dikarya</taxon>
        <taxon>Ascomycota</taxon>
        <taxon>Pezizomycotina</taxon>
        <taxon>Pezizomycetes</taxon>
        <taxon>Pezizales</taxon>
        <taxon>Tuberaceae</taxon>
        <taxon>Tuber</taxon>
    </lineage>
</organism>
<gene>
    <name evidence="2" type="ORF">C7212DRAFT_346156</name>
</gene>
<feature type="compositionally biased region" description="Basic and acidic residues" evidence="1">
    <location>
        <begin position="70"/>
        <end position="89"/>
    </location>
</feature>
<keyword evidence="3" id="KW-1185">Reference proteome</keyword>
<feature type="region of interest" description="Disordered" evidence="1">
    <location>
        <begin position="1"/>
        <end position="29"/>
    </location>
</feature>
<proteinExistence type="predicted"/>
<feature type="compositionally biased region" description="Polar residues" evidence="1">
    <location>
        <begin position="1"/>
        <end position="17"/>
    </location>
</feature>
<sequence>MHTDTPNATTAGDNSGTPAGGSEGPIICPDPFIEAENETIGALEYGLYGMITGRADMVREAMARLGVAIEQEKKEKKEARRKEEERGEGESLTFSATLGVAADKSALLGMVPGVETLTWPNGYPARQEGIPLTNWATLWPGYSSDQVELLPIPATEYF</sequence>
<accession>A0A317SL72</accession>
<evidence type="ECO:0000313" key="3">
    <source>
        <dbReference type="Proteomes" id="UP000246991"/>
    </source>
</evidence>
<comment type="caution">
    <text evidence="2">The sequence shown here is derived from an EMBL/GenBank/DDBJ whole genome shotgun (WGS) entry which is preliminary data.</text>
</comment>
<evidence type="ECO:0000256" key="1">
    <source>
        <dbReference type="SAM" id="MobiDB-lite"/>
    </source>
</evidence>
<name>A0A317SL72_9PEZI</name>
<evidence type="ECO:0000313" key="2">
    <source>
        <dbReference type="EMBL" id="PWW74216.1"/>
    </source>
</evidence>
<dbReference type="EMBL" id="PYWC01000064">
    <property type="protein sequence ID" value="PWW74216.1"/>
    <property type="molecule type" value="Genomic_DNA"/>
</dbReference>
<dbReference type="Proteomes" id="UP000246991">
    <property type="component" value="Unassembled WGS sequence"/>
</dbReference>
<dbReference type="OrthoDB" id="10667709at2759"/>
<protein>
    <submittedName>
        <fullName evidence="2">Uncharacterized protein</fullName>
    </submittedName>
</protein>
<feature type="region of interest" description="Disordered" evidence="1">
    <location>
        <begin position="69"/>
        <end position="95"/>
    </location>
</feature>